<protein>
    <submittedName>
        <fullName evidence="9">ADP-ribosylating toxin</fullName>
    </submittedName>
</protein>
<sequence>KSDFEKMMTQGASCDYMTVAEAEEIEEQKKKEEAIEIAALAGMVVLSCINPVAGAVAIGAYSAYSAANAATGKNIVTGRKLSKEERIMEGLSLIPLPGMGFLKGAGKSLMKLGFKGGEKFAVKTGLQKTMQQAVSRISPKMGMMKNSVLNQSRNFAQNTHVGQMLSNMRGQATHTVQQSRNWIGQQAQNVKRIVNNGLDKEIAHPFKQQLAPAGMGGIKFAETTTLRNMGQNMKRAVTPQNHVTHGPKDSMVRSEGKHSVSSHEINLSKYVESPNYTKVKYGEQYARLRPKKLKANIEYTTPTGHIYRTDHKGRIKEVYVDNLSLKDGGRNNHAQRTVGGEDRLPDDDGGHLIARMFGGSKDIDNLVAQSKYINRSFKENGDWYKLEKLWEKAIKSGKSIENIKIEVKYKGNSQRPTIFKVEYEINGKRNIRRILNK</sequence>
<feature type="transmembrane region" description="Helical" evidence="6">
    <location>
        <begin position="37"/>
        <end position="64"/>
    </location>
</feature>
<keyword evidence="5 6" id="KW-0472">Membrane</keyword>
<dbReference type="Pfam" id="PF14449">
    <property type="entry name" value="PT-TG"/>
    <property type="match status" value="1"/>
</dbReference>
<evidence type="ECO:0000256" key="3">
    <source>
        <dbReference type="ARBA" id="ARBA00022475"/>
    </source>
</evidence>
<dbReference type="PANTHER" id="PTHR34976">
    <property type="entry name" value="RIBONUCLEASE YQCG-RELATED"/>
    <property type="match status" value="1"/>
</dbReference>
<dbReference type="InterPro" id="IPR044927">
    <property type="entry name" value="Endonuclea_NS_2"/>
</dbReference>
<keyword evidence="6" id="KW-0812">Transmembrane</keyword>
<dbReference type="InterPro" id="IPR044929">
    <property type="entry name" value="DNA/RNA_non-sp_Endonuclease_sf"/>
</dbReference>
<evidence type="ECO:0000256" key="2">
    <source>
        <dbReference type="ARBA" id="ARBA00004613"/>
    </source>
</evidence>
<keyword evidence="6" id="KW-1133">Transmembrane helix</keyword>
<feature type="domain" description="Pre-toxin TG" evidence="8">
    <location>
        <begin position="63"/>
        <end position="117"/>
    </location>
</feature>
<keyword evidence="4" id="KW-0964">Secreted</keyword>
<dbReference type="GO" id="GO:0005576">
    <property type="term" value="C:extracellular region"/>
    <property type="evidence" value="ECO:0007669"/>
    <property type="project" value="UniProtKB-SubCell"/>
</dbReference>
<name>A0A6B0CMK4_STAAU</name>
<dbReference type="EMBL" id="WPVZ01000516">
    <property type="protein sequence ID" value="MVL45680.1"/>
    <property type="molecule type" value="Genomic_DNA"/>
</dbReference>
<evidence type="ECO:0000313" key="9">
    <source>
        <dbReference type="EMBL" id="MVL45680.1"/>
    </source>
</evidence>
<dbReference type="Pfam" id="PF13930">
    <property type="entry name" value="Endonuclea_NS_2"/>
    <property type="match status" value="1"/>
</dbReference>
<comment type="caution">
    <text evidence="9">The sequence shown here is derived from an EMBL/GenBank/DDBJ whole genome shotgun (WGS) entry which is preliminary data.</text>
</comment>
<feature type="non-terminal residue" evidence="9">
    <location>
        <position position="1"/>
    </location>
</feature>
<keyword evidence="3" id="KW-1003">Cell membrane</keyword>
<evidence type="ECO:0000313" key="10">
    <source>
        <dbReference type="Proteomes" id="UP000434412"/>
    </source>
</evidence>
<evidence type="ECO:0000256" key="4">
    <source>
        <dbReference type="ARBA" id="ARBA00022525"/>
    </source>
</evidence>
<feature type="domain" description="Type VII secretion system protein EssD-like" evidence="7">
    <location>
        <begin position="296"/>
        <end position="426"/>
    </location>
</feature>
<organism evidence="9 10">
    <name type="scientific">Staphylococcus aureus</name>
    <dbReference type="NCBI Taxonomy" id="1280"/>
    <lineage>
        <taxon>Bacteria</taxon>
        <taxon>Bacillati</taxon>
        <taxon>Bacillota</taxon>
        <taxon>Bacilli</taxon>
        <taxon>Bacillales</taxon>
        <taxon>Staphylococcaceae</taxon>
        <taxon>Staphylococcus</taxon>
    </lineage>
</organism>
<evidence type="ECO:0000256" key="5">
    <source>
        <dbReference type="ARBA" id="ARBA00023136"/>
    </source>
</evidence>
<dbReference type="Proteomes" id="UP000434412">
    <property type="component" value="Unassembled WGS sequence"/>
</dbReference>
<evidence type="ECO:0000256" key="1">
    <source>
        <dbReference type="ARBA" id="ARBA00004236"/>
    </source>
</evidence>
<evidence type="ECO:0000259" key="7">
    <source>
        <dbReference type="Pfam" id="PF13930"/>
    </source>
</evidence>
<dbReference type="AlphaFoldDB" id="A0A6B0CMK4"/>
<reference evidence="9 10" key="1">
    <citation type="submission" date="2019-11" db="EMBL/GenBank/DDBJ databases">
        <title>Implementation of targeted gown and glove precautions to prevent Staphylococcus aureus acquisition in community-based nursing homes.</title>
        <authorList>
            <person name="Stine O.C."/>
        </authorList>
    </citation>
    <scope>NUCLEOTIDE SEQUENCE [LARGE SCALE GENOMIC DNA]</scope>
    <source>
        <strain evidence="9 10">S_2023.LVRQ.AN</strain>
    </source>
</reference>
<dbReference type="PANTHER" id="PTHR34976:SF2">
    <property type="entry name" value="TYPE VII SECRETION SYSTEM PROTEIN ESSD"/>
    <property type="match status" value="1"/>
</dbReference>
<evidence type="ECO:0000256" key="6">
    <source>
        <dbReference type="SAM" id="Phobius"/>
    </source>
</evidence>
<proteinExistence type="predicted"/>
<evidence type="ECO:0000259" key="8">
    <source>
        <dbReference type="Pfam" id="PF14449"/>
    </source>
</evidence>
<dbReference type="Gene3D" id="3.40.570.10">
    <property type="entry name" value="Extracellular Endonuclease, subunit A"/>
    <property type="match status" value="1"/>
</dbReference>
<gene>
    <name evidence="9" type="ORF">GO941_09300</name>
</gene>
<dbReference type="InterPro" id="IPR027797">
    <property type="entry name" value="PT-TG_dom"/>
</dbReference>
<comment type="subcellular location">
    <subcellularLocation>
        <location evidence="1">Cell membrane</location>
    </subcellularLocation>
    <subcellularLocation>
        <location evidence="2">Secreted</location>
    </subcellularLocation>
</comment>
<dbReference type="InterPro" id="IPR051768">
    <property type="entry name" value="Bact_secretion_toxin"/>
</dbReference>
<accession>A0A6B0CMK4</accession>
<dbReference type="GO" id="GO:0005886">
    <property type="term" value="C:plasma membrane"/>
    <property type="evidence" value="ECO:0007669"/>
    <property type="project" value="UniProtKB-SubCell"/>
</dbReference>